<evidence type="ECO:0000256" key="3">
    <source>
        <dbReference type="ARBA" id="ARBA00023125"/>
    </source>
</evidence>
<evidence type="ECO:0000313" key="7">
    <source>
        <dbReference type="Proteomes" id="UP000545507"/>
    </source>
</evidence>
<dbReference type="AlphaFoldDB" id="A0A7Y8KY95"/>
<dbReference type="SUPFAM" id="SSF116734">
    <property type="entry name" value="DNA methylase specificity domain"/>
    <property type="match status" value="2"/>
</dbReference>
<dbReference type="InterPro" id="IPR044946">
    <property type="entry name" value="Restrct_endonuc_typeI_TRD_sf"/>
</dbReference>
<dbReference type="PANTHER" id="PTHR30408:SF12">
    <property type="entry name" value="TYPE I RESTRICTION ENZYME MJAVIII SPECIFICITY SUBUNIT"/>
    <property type="match status" value="1"/>
</dbReference>
<gene>
    <name evidence="6" type="ORF">F3K02_16290</name>
</gene>
<evidence type="ECO:0000259" key="5">
    <source>
        <dbReference type="Pfam" id="PF01420"/>
    </source>
</evidence>
<accession>A0A7Y8KY95</accession>
<comment type="similarity">
    <text evidence="1">Belongs to the type-I restriction system S methylase family.</text>
</comment>
<dbReference type="InterPro" id="IPR052021">
    <property type="entry name" value="Type-I_RS_S_subunit"/>
</dbReference>
<proteinExistence type="inferred from homology"/>
<keyword evidence="3" id="KW-0238">DNA-binding</keyword>
<evidence type="ECO:0000256" key="4">
    <source>
        <dbReference type="SAM" id="MobiDB-lite"/>
    </source>
</evidence>
<comment type="caution">
    <text evidence="6">The sequence shown here is derived from an EMBL/GenBank/DDBJ whole genome shotgun (WGS) entry which is preliminary data.</text>
</comment>
<dbReference type="Proteomes" id="UP000545507">
    <property type="component" value="Unassembled WGS sequence"/>
</dbReference>
<dbReference type="InterPro" id="IPR000055">
    <property type="entry name" value="Restrct_endonuc_typeI_TRD"/>
</dbReference>
<dbReference type="GO" id="GO:0003677">
    <property type="term" value="F:DNA binding"/>
    <property type="evidence" value="ECO:0007669"/>
    <property type="project" value="UniProtKB-KW"/>
</dbReference>
<keyword evidence="7" id="KW-1185">Reference proteome</keyword>
<feature type="compositionally biased region" description="Polar residues" evidence="4">
    <location>
        <begin position="1"/>
        <end position="11"/>
    </location>
</feature>
<keyword evidence="2" id="KW-0680">Restriction system</keyword>
<feature type="domain" description="Type I restriction modification DNA specificity" evidence="5">
    <location>
        <begin position="35"/>
        <end position="178"/>
    </location>
</feature>
<dbReference type="Gene3D" id="3.90.220.20">
    <property type="entry name" value="DNA methylase specificity domains"/>
    <property type="match status" value="2"/>
</dbReference>
<dbReference type="CDD" id="cd17256">
    <property type="entry name" value="RMtype1_S_EcoJA65PI-TRD1-CR1_like"/>
    <property type="match status" value="1"/>
</dbReference>
<organism evidence="6 7">
    <name type="scientific">Hydrogenophaga aromaticivorans</name>
    <dbReference type="NCBI Taxonomy" id="2610898"/>
    <lineage>
        <taxon>Bacteria</taxon>
        <taxon>Pseudomonadati</taxon>
        <taxon>Pseudomonadota</taxon>
        <taxon>Betaproteobacteria</taxon>
        <taxon>Burkholderiales</taxon>
        <taxon>Comamonadaceae</taxon>
        <taxon>Hydrogenophaga</taxon>
    </lineage>
</organism>
<sequence length="399" mass="43676">MTANHLVQSENLGGRDSGGHGGVGGDAEVTATRIALADFCQIVQGGRHKLSGNDFVEHGFPAYGAGGMNGLLPAFEFEEAAVVLSSIGARCGKCFYVDGKWSSLANTQVIRPDPEKADCRFLWHQLNDESRWPRSGTGQPFIKPSDVKRHLVHLPSLDEQRRIADILDKADTLRTKRRESLVQLDRLTQSIFVEMFGDPVANPKQYPTFPLSALVEPERGITYGIVQRGEDCEEGIPVLRIRDLADEEIDIAKLKRTSPEVSAQYRRTILRGGEIAISIRGTVGRCCIVTSALAGGNVSREIALVPLQSRVSPVFVQQVIRSTSVQRLIADDVKGVAQSGINLEDLRQLRVVQPPAEEIEAFEARAAVVARLLRDVRSGIAKLTQLTTTLQHRAFQGAL</sequence>
<evidence type="ECO:0000313" key="6">
    <source>
        <dbReference type="EMBL" id="NWF46799.1"/>
    </source>
</evidence>
<dbReference type="PANTHER" id="PTHR30408">
    <property type="entry name" value="TYPE-1 RESTRICTION ENZYME ECOKI SPECIFICITY PROTEIN"/>
    <property type="match status" value="1"/>
</dbReference>
<dbReference type="EMBL" id="VYGV01000015">
    <property type="protein sequence ID" value="NWF46799.1"/>
    <property type="molecule type" value="Genomic_DNA"/>
</dbReference>
<dbReference type="GO" id="GO:0009307">
    <property type="term" value="P:DNA restriction-modification system"/>
    <property type="evidence" value="ECO:0007669"/>
    <property type="project" value="UniProtKB-KW"/>
</dbReference>
<name>A0A7Y8KY95_9BURK</name>
<evidence type="ECO:0000256" key="2">
    <source>
        <dbReference type="ARBA" id="ARBA00022747"/>
    </source>
</evidence>
<feature type="compositionally biased region" description="Gly residues" evidence="4">
    <location>
        <begin position="15"/>
        <end position="24"/>
    </location>
</feature>
<evidence type="ECO:0000256" key="1">
    <source>
        <dbReference type="ARBA" id="ARBA00010923"/>
    </source>
</evidence>
<protein>
    <recommendedName>
        <fullName evidence="5">Type I restriction modification DNA specificity domain-containing protein</fullName>
    </recommendedName>
</protein>
<feature type="region of interest" description="Disordered" evidence="4">
    <location>
        <begin position="1"/>
        <end position="24"/>
    </location>
</feature>
<dbReference type="Pfam" id="PF01420">
    <property type="entry name" value="Methylase_S"/>
    <property type="match status" value="1"/>
</dbReference>
<reference evidence="6 7" key="1">
    <citation type="submission" date="2019-09" db="EMBL/GenBank/DDBJ databases">
        <title>Hydrogenophaga aromatica sp. nov., isolated from a para-xylene-degrading enrichment culture.</title>
        <authorList>
            <person name="Tancsics A."/>
            <person name="Banerjee S."/>
        </authorList>
    </citation>
    <scope>NUCLEOTIDE SEQUENCE [LARGE SCALE GENOMIC DNA]</scope>
    <source>
        <strain evidence="6 7">D2P1</strain>
    </source>
</reference>